<dbReference type="EMBL" id="JBBPBN010000003">
    <property type="protein sequence ID" value="KAK9044047.1"/>
    <property type="molecule type" value="Genomic_DNA"/>
</dbReference>
<comment type="caution">
    <text evidence="1">The sequence shown here is derived from an EMBL/GenBank/DDBJ whole genome shotgun (WGS) entry which is preliminary data.</text>
</comment>
<evidence type="ECO:0000313" key="2">
    <source>
        <dbReference type="Proteomes" id="UP001396334"/>
    </source>
</evidence>
<dbReference type="Proteomes" id="UP001396334">
    <property type="component" value="Unassembled WGS sequence"/>
</dbReference>
<evidence type="ECO:0000313" key="1">
    <source>
        <dbReference type="EMBL" id="KAK9044047.1"/>
    </source>
</evidence>
<name>A0ABR2U3J4_9ROSI</name>
<sequence length="129" mass="14128">MDSCILTQLFLYSTNALFSLHSNSIEQLQDLPTHTISIDCSLLYNPPDSELVELRPGQGTLMADLLQCCPALRKLQHQSLKCTVEDSTAEGVDKRSQSALATSLVSWRASLGQVPFPTGCIITIYNVIS</sequence>
<gene>
    <name evidence="1" type="ORF">V6N11_072369</name>
</gene>
<protein>
    <submittedName>
        <fullName evidence="1">Uncharacterized protein</fullName>
    </submittedName>
</protein>
<keyword evidence="2" id="KW-1185">Reference proteome</keyword>
<proteinExistence type="predicted"/>
<dbReference type="InterPro" id="IPR029063">
    <property type="entry name" value="SAM-dependent_MTases_sf"/>
</dbReference>
<accession>A0ABR2U3J4</accession>
<organism evidence="1 2">
    <name type="scientific">Hibiscus sabdariffa</name>
    <name type="common">roselle</name>
    <dbReference type="NCBI Taxonomy" id="183260"/>
    <lineage>
        <taxon>Eukaryota</taxon>
        <taxon>Viridiplantae</taxon>
        <taxon>Streptophyta</taxon>
        <taxon>Embryophyta</taxon>
        <taxon>Tracheophyta</taxon>
        <taxon>Spermatophyta</taxon>
        <taxon>Magnoliopsida</taxon>
        <taxon>eudicotyledons</taxon>
        <taxon>Gunneridae</taxon>
        <taxon>Pentapetalae</taxon>
        <taxon>rosids</taxon>
        <taxon>malvids</taxon>
        <taxon>Malvales</taxon>
        <taxon>Malvaceae</taxon>
        <taxon>Malvoideae</taxon>
        <taxon>Hibiscus</taxon>
    </lineage>
</organism>
<dbReference type="Gene3D" id="3.40.50.150">
    <property type="entry name" value="Vaccinia Virus protein VP39"/>
    <property type="match status" value="1"/>
</dbReference>
<reference evidence="1 2" key="1">
    <citation type="journal article" date="2024" name="G3 (Bethesda)">
        <title>Genome assembly of Hibiscus sabdariffa L. provides insights into metabolisms of medicinal natural products.</title>
        <authorList>
            <person name="Kim T."/>
        </authorList>
    </citation>
    <scope>NUCLEOTIDE SEQUENCE [LARGE SCALE GENOMIC DNA]</scope>
    <source>
        <strain evidence="1">TK-2024</strain>
        <tissue evidence="1">Old leaves</tissue>
    </source>
</reference>